<dbReference type="GO" id="GO:0005524">
    <property type="term" value="F:ATP binding"/>
    <property type="evidence" value="ECO:0007669"/>
    <property type="project" value="UniProtKB-KW"/>
</dbReference>
<protein>
    <recommendedName>
        <fullName evidence="8">Phosphoribosyl-ATP pyrophosphatase</fullName>
        <shortName evidence="8">PRA-PH</shortName>
        <ecNumber evidence="8">3.6.1.31</ecNumber>
    </recommendedName>
</protein>
<keyword evidence="6 8" id="KW-0067">ATP-binding</keyword>
<evidence type="ECO:0000256" key="1">
    <source>
        <dbReference type="ARBA" id="ARBA00001460"/>
    </source>
</evidence>
<evidence type="ECO:0000256" key="6">
    <source>
        <dbReference type="ARBA" id="ARBA00022840"/>
    </source>
</evidence>
<accession>A0A133UIZ5</accession>
<comment type="catalytic activity">
    <reaction evidence="1 8">
        <text>1-(5-phospho-beta-D-ribosyl)-ATP + H2O = 1-(5-phospho-beta-D-ribosyl)-5'-AMP + diphosphate + H(+)</text>
        <dbReference type="Rhea" id="RHEA:22828"/>
        <dbReference type="ChEBI" id="CHEBI:15377"/>
        <dbReference type="ChEBI" id="CHEBI:15378"/>
        <dbReference type="ChEBI" id="CHEBI:33019"/>
        <dbReference type="ChEBI" id="CHEBI:59457"/>
        <dbReference type="ChEBI" id="CHEBI:73183"/>
        <dbReference type="EC" id="3.6.1.31"/>
    </reaction>
</comment>
<evidence type="ECO:0000256" key="3">
    <source>
        <dbReference type="ARBA" id="ARBA00022605"/>
    </source>
</evidence>
<dbReference type="Pfam" id="PF01503">
    <property type="entry name" value="PRA-PH"/>
    <property type="match status" value="1"/>
</dbReference>
<evidence type="ECO:0000256" key="8">
    <source>
        <dbReference type="HAMAP-Rule" id="MF_01020"/>
    </source>
</evidence>
<keyword evidence="8" id="KW-0963">Cytoplasm</keyword>
<dbReference type="EC" id="3.6.1.31" evidence="8"/>
<dbReference type="PANTHER" id="PTHR42945">
    <property type="entry name" value="HISTIDINE BIOSYNTHESIS BIFUNCTIONAL PROTEIN"/>
    <property type="match status" value="1"/>
</dbReference>
<dbReference type="CDD" id="cd11534">
    <property type="entry name" value="NTP-PPase_HisIE_like"/>
    <property type="match status" value="1"/>
</dbReference>
<evidence type="ECO:0000313" key="9">
    <source>
        <dbReference type="EMBL" id="KXA94211.1"/>
    </source>
</evidence>
<comment type="similarity">
    <text evidence="8">Belongs to the PRA-PH family.</text>
</comment>
<evidence type="ECO:0000256" key="7">
    <source>
        <dbReference type="ARBA" id="ARBA00023102"/>
    </source>
</evidence>
<dbReference type="Proteomes" id="UP000070155">
    <property type="component" value="Unassembled WGS sequence"/>
</dbReference>
<evidence type="ECO:0000313" key="10">
    <source>
        <dbReference type="Proteomes" id="UP000070155"/>
    </source>
</evidence>
<evidence type="ECO:0000256" key="4">
    <source>
        <dbReference type="ARBA" id="ARBA00022741"/>
    </source>
</evidence>
<comment type="subcellular location">
    <subcellularLocation>
        <location evidence="8">Cytoplasm</location>
    </subcellularLocation>
</comment>
<dbReference type="InterPro" id="IPR021130">
    <property type="entry name" value="PRib-ATP_PPHydrolase-like"/>
</dbReference>
<sequence>MSTEILDEVFEVIKDRKENPREDSYVSTLLEQGEESVLGKVREESLELLQAVDDGVEGEIIHESADVIFHVMVLLVSQGIEFDEVMEELRRRRKPRESE</sequence>
<dbReference type="GO" id="GO:0005737">
    <property type="term" value="C:cytoplasm"/>
    <property type="evidence" value="ECO:0007669"/>
    <property type="project" value="UniProtKB-SubCell"/>
</dbReference>
<dbReference type="SUPFAM" id="SSF101386">
    <property type="entry name" value="all-alpha NTP pyrophosphatases"/>
    <property type="match status" value="1"/>
</dbReference>
<keyword evidence="7 8" id="KW-0368">Histidine biosynthesis</keyword>
<evidence type="ECO:0000256" key="2">
    <source>
        <dbReference type="ARBA" id="ARBA00005204"/>
    </source>
</evidence>
<dbReference type="InterPro" id="IPR008179">
    <property type="entry name" value="HisE"/>
</dbReference>
<comment type="caution">
    <text evidence="9">The sequence shown here is derived from an EMBL/GenBank/DDBJ whole genome shotgun (WGS) entry which is preliminary data.</text>
</comment>
<dbReference type="GO" id="GO:0004636">
    <property type="term" value="F:phosphoribosyl-ATP diphosphatase activity"/>
    <property type="evidence" value="ECO:0007669"/>
    <property type="project" value="UniProtKB-UniRule"/>
</dbReference>
<keyword evidence="5 8" id="KW-0378">Hydrolase</keyword>
<organism evidence="9 10">
    <name type="scientific">candidate division MSBL1 archaeon SCGC-AAA259I07</name>
    <dbReference type="NCBI Taxonomy" id="1698266"/>
    <lineage>
        <taxon>Archaea</taxon>
        <taxon>Methanobacteriati</taxon>
        <taxon>Methanobacteriota</taxon>
        <taxon>candidate division MSBL1</taxon>
    </lineage>
</organism>
<comment type="pathway">
    <text evidence="2 8">Amino-acid biosynthesis; L-histidine biosynthesis; L-histidine from 5-phospho-alpha-D-ribose 1-diphosphate: step 2/9.</text>
</comment>
<keyword evidence="3 8" id="KW-0028">Amino-acid biosynthesis</keyword>
<proteinExistence type="inferred from homology"/>
<dbReference type="PANTHER" id="PTHR42945:SF1">
    <property type="entry name" value="HISTIDINE BIOSYNTHESIS BIFUNCTIONAL PROTEIN HIS7"/>
    <property type="match status" value="1"/>
</dbReference>
<dbReference type="Gene3D" id="1.10.287.1080">
    <property type="entry name" value="MazG-like"/>
    <property type="match status" value="1"/>
</dbReference>
<reference evidence="9 10" key="1">
    <citation type="journal article" date="2016" name="Sci. Rep.">
        <title>Metabolic traits of an uncultured archaeal lineage -MSBL1- from brine pools of the Red Sea.</title>
        <authorList>
            <person name="Mwirichia R."/>
            <person name="Alam I."/>
            <person name="Rashid M."/>
            <person name="Vinu M."/>
            <person name="Ba-Alawi W."/>
            <person name="Anthony Kamau A."/>
            <person name="Kamanda Ngugi D."/>
            <person name="Goker M."/>
            <person name="Klenk H.P."/>
            <person name="Bajic V."/>
            <person name="Stingl U."/>
        </authorList>
    </citation>
    <scope>NUCLEOTIDE SEQUENCE [LARGE SCALE GENOMIC DNA]</scope>
    <source>
        <strain evidence="9">SCGC-AAA259I07</strain>
    </source>
</reference>
<keyword evidence="10" id="KW-1185">Reference proteome</keyword>
<dbReference type="GO" id="GO:0000105">
    <property type="term" value="P:L-histidine biosynthetic process"/>
    <property type="evidence" value="ECO:0007669"/>
    <property type="project" value="UniProtKB-UniRule"/>
</dbReference>
<dbReference type="HAMAP" id="MF_01020">
    <property type="entry name" value="HisE"/>
    <property type="match status" value="1"/>
</dbReference>
<keyword evidence="4 8" id="KW-0547">Nucleotide-binding</keyword>
<name>A0A133UIZ5_9EURY</name>
<dbReference type="AlphaFoldDB" id="A0A133UIZ5"/>
<dbReference type="NCBIfam" id="TIGR03188">
    <property type="entry name" value="histidine_hisI"/>
    <property type="match status" value="1"/>
</dbReference>
<evidence type="ECO:0000256" key="5">
    <source>
        <dbReference type="ARBA" id="ARBA00022801"/>
    </source>
</evidence>
<dbReference type="UniPathway" id="UPA00031">
    <property type="reaction ID" value="UER00007"/>
</dbReference>
<dbReference type="EMBL" id="LHXQ01000063">
    <property type="protein sequence ID" value="KXA94211.1"/>
    <property type="molecule type" value="Genomic_DNA"/>
</dbReference>
<gene>
    <name evidence="8" type="primary">hisE</name>
    <name evidence="9" type="ORF">AKJ36_03285</name>
</gene>